<evidence type="ECO:0000313" key="4">
    <source>
        <dbReference type="Proteomes" id="UP000237365"/>
    </source>
</evidence>
<dbReference type="GO" id="GO:0016491">
    <property type="term" value="F:oxidoreductase activity"/>
    <property type="evidence" value="ECO:0007669"/>
    <property type="project" value="InterPro"/>
</dbReference>
<feature type="domain" description="FAD-binding FR-type" evidence="2">
    <location>
        <begin position="18"/>
        <end position="126"/>
    </location>
</feature>
<gene>
    <name evidence="3" type="ORF">C3R40_024150</name>
</gene>
<dbReference type="InterPro" id="IPR039374">
    <property type="entry name" value="SIP_fam"/>
</dbReference>
<dbReference type="RefSeq" id="WP_033645076.1">
    <property type="nucleotide sequence ID" value="NZ_CAMIRL010000009.1"/>
</dbReference>
<dbReference type="CDD" id="cd06193">
    <property type="entry name" value="siderophore_interacting"/>
    <property type="match status" value="1"/>
</dbReference>
<comment type="similarity">
    <text evidence="1">Belongs to the SIP oxidoreductase family.</text>
</comment>
<dbReference type="SUPFAM" id="SSF63380">
    <property type="entry name" value="Riboflavin synthase domain-like"/>
    <property type="match status" value="1"/>
</dbReference>
<reference evidence="3 4" key="2">
    <citation type="submission" date="2024-07" db="EMBL/GenBank/DDBJ databases">
        <authorList>
            <person name="Raymann K."/>
        </authorList>
    </citation>
    <scope>NUCLEOTIDE SEQUENCE [LARGE SCALE GENOMIC DNA]</scope>
    <source>
        <strain evidence="3 4">KZ19</strain>
    </source>
</reference>
<name>A0AB35Z988_SERMA</name>
<dbReference type="PANTHER" id="PTHR30157">
    <property type="entry name" value="FERRIC REDUCTASE, NADPH-DEPENDENT"/>
    <property type="match status" value="1"/>
</dbReference>
<dbReference type="InterPro" id="IPR017938">
    <property type="entry name" value="Riboflavin_synthase-like_b-brl"/>
</dbReference>
<dbReference type="PANTHER" id="PTHR30157:SF0">
    <property type="entry name" value="NADPH-DEPENDENT FERRIC-CHELATE REDUCTASE"/>
    <property type="match status" value="1"/>
</dbReference>
<dbReference type="InterPro" id="IPR013113">
    <property type="entry name" value="SIP_FAD-bd"/>
</dbReference>
<dbReference type="InterPro" id="IPR017927">
    <property type="entry name" value="FAD-bd_FR_type"/>
</dbReference>
<evidence type="ECO:0000259" key="2">
    <source>
        <dbReference type="PROSITE" id="PS51384"/>
    </source>
</evidence>
<dbReference type="Proteomes" id="UP000237365">
    <property type="component" value="Unassembled WGS sequence"/>
</dbReference>
<comment type="caution">
    <text evidence="3">The sequence shown here is derived from an EMBL/GenBank/DDBJ whole genome shotgun (WGS) entry which is preliminary data.</text>
</comment>
<dbReference type="Gene3D" id="2.40.30.10">
    <property type="entry name" value="Translation factors"/>
    <property type="match status" value="1"/>
</dbReference>
<dbReference type="PROSITE" id="PS51384">
    <property type="entry name" value="FAD_FR"/>
    <property type="match status" value="1"/>
</dbReference>
<evidence type="ECO:0000313" key="3">
    <source>
        <dbReference type="EMBL" id="MEX3189709.1"/>
    </source>
</evidence>
<dbReference type="AlphaFoldDB" id="A0AB35Z988"/>
<organism evidence="3 4">
    <name type="scientific">Serratia marcescens</name>
    <dbReference type="NCBI Taxonomy" id="615"/>
    <lineage>
        <taxon>Bacteria</taxon>
        <taxon>Pseudomonadati</taxon>
        <taxon>Pseudomonadota</taxon>
        <taxon>Gammaproteobacteria</taxon>
        <taxon>Enterobacterales</taxon>
        <taxon>Yersiniaceae</taxon>
        <taxon>Serratia</taxon>
    </lineage>
</organism>
<protein>
    <submittedName>
        <fullName evidence="3">Siderophore-interacting protein</fullName>
    </submittedName>
</protein>
<accession>A0AB35Z988</accession>
<dbReference type="InterPro" id="IPR039261">
    <property type="entry name" value="FNR_nucleotide-bd"/>
</dbReference>
<dbReference type="Pfam" id="PF04954">
    <property type="entry name" value="SIP"/>
    <property type="match status" value="1"/>
</dbReference>
<dbReference type="InterPro" id="IPR007037">
    <property type="entry name" value="SIP_rossman_dom"/>
</dbReference>
<reference evidence="3 4" key="1">
    <citation type="submission" date="2024-07" db="EMBL/GenBank/DDBJ databases">
        <title>Making a pathogen? Evaluating the impact of protist predation on the evolution of virulence in Serratia marcescens.</title>
        <authorList>
            <person name="Hopkins H."/>
            <person name="Lopezguerra C."/>
            <person name="Lau M.-J."/>
        </authorList>
    </citation>
    <scope>NUCLEOTIDE SEQUENCE [LARGE SCALE GENOMIC DNA]</scope>
    <source>
        <strain evidence="3 4">KZ19</strain>
    </source>
</reference>
<sequence>MHNTLNKIVDEMLERDTRRKREARVSAVRQVTARIRRITLSGDDVDKFIADPRAQEPASWVKVFFPWRDTLAGRAYTLSGIDKLARTFDIDMVLHGEGPASNWARDAMPGDKLGFAGPCSGGFRLLPQTRWLLLLGDETALPAMRTILASLSDPLPVLWFAEVGDAQEIQDVDCSFLQVNSWQIRTRHFDSVMNSPLVQAVSHCELPPGEGQVWLACEQQIAAYLKARFINEMGVSRAALFAKGYWKKGEANFKGAI</sequence>
<dbReference type="Gene3D" id="3.40.50.80">
    <property type="entry name" value="Nucleotide-binding domain of ferredoxin-NADP reductase (FNR) module"/>
    <property type="match status" value="1"/>
</dbReference>
<proteinExistence type="inferred from homology"/>
<dbReference type="EMBL" id="PQGI02000005">
    <property type="protein sequence ID" value="MEX3189709.1"/>
    <property type="molecule type" value="Genomic_DNA"/>
</dbReference>
<dbReference type="Pfam" id="PF08021">
    <property type="entry name" value="FAD_binding_9"/>
    <property type="match status" value="1"/>
</dbReference>
<evidence type="ECO:0000256" key="1">
    <source>
        <dbReference type="ARBA" id="ARBA00035644"/>
    </source>
</evidence>